<feature type="domain" description="Protein kinase" evidence="9">
    <location>
        <begin position="1086"/>
        <end position="1370"/>
    </location>
</feature>
<dbReference type="InterPro" id="IPR000719">
    <property type="entry name" value="Prot_kinase_dom"/>
</dbReference>
<dbReference type="SUPFAM" id="SSF56112">
    <property type="entry name" value="Protein kinase-like (PK-like)"/>
    <property type="match status" value="1"/>
</dbReference>
<gene>
    <name evidence="10" type="ORF">SISSUDRAFT_1008010</name>
</gene>
<feature type="binding site" evidence="7">
    <location>
        <position position="1115"/>
    </location>
    <ligand>
        <name>ATP</name>
        <dbReference type="ChEBI" id="CHEBI:30616"/>
    </ligand>
</feature>
<dbReference type="PROSITE" id="PS00107">
    <property type="entry name" value="PROTEIN_KINASE_ATP"/>
    <property type="match status" value="1"/>
</dbReference>
<feature type="region of interest" description="Disordered" evidence="8">
    <location>
        <begin position="1413"/>
        <end position="1433"/>
    </location>
</feature>
<feature type="compositionally biased region" description="Polar residues" evidence="8">
    <location>
        <begin position="35"/>
        <end position="48"/>
    </location>
</feature>
<evidence type="ECO:0000256" key="1">
    <source>
        <dbReference type="ARBA" id="ARBA00006529"/>
    </source>
</evidence>
<dbReference type="InterPro" id="IPR011009">
    <property type="entry name" value="Kinase-like_dom_sf"/>
</dbReference>
<feature type="region of interest" description="Disordered" evidence="8">
    <location>
        <begin position="989"/>
        <end position="1015"/>
    </location>
</feature>
<feature type="region of interest" description="Disordered" evidence="8">
    <location>
        <begin position="562"/>
        <end position="609"/>
    </location>
</feature>
<name>A0A166B5Z7_9AGAM</name>
<organism evidence="10 11">
    <name type="scientific">Sistotremastrum suecicum HHB10207 ss-3</name>
    <dbReference type="NCBI Taxonomy" id="1314776"/>
    <lineage>
        <taxon>Eukaryota</taxon>
        <taxon>Fungi</taxon>
        <taxon>Dikarya</taxon>
        <taxon>Basidiomycota</taxon>
        <taxon>Agaricomycotina</taxon>
        <taxon>Agaricomycetes</taxon>
        <taxon>Sistotremastrales</taxon>
        <taxon>Sistotremastraceae</taxon>
        <taxon>Sistotremastrum</taxon>
    </lineage>
</organism>
<dbReference type="GO" id="GO:0005524">
    <property type="term" value="F:ATP binding"/>
    <property type="evidence" value="ECO:0007669"/>
    <property type="project" value="UniProtKB-UniRule"/>
</dbReference>
<evidence type="ECO:0000256" key="6">
    <source>
        <dbReference type="ARBA" id="ARBA00022840"/>
    </source>
</evidence>
<evidence type="ECO:0000313" key="10">
    <source>
        <dbReference type="EMBL" id="KZT36031.1"/>
    </source>
</evidence>
<keyword evidence="11" id="KW-1185">Reference proteome</keyword>
<dbReference type="SMART" id="SM00220">
    <property type="entry name" value="S_TKc"/>
    <property type="match status" value="1"/>
</dbReference>
<dbReference type="CDD" id="cd06626">
    <property type="entry name" value="STKc_MEKK4"/>
    <property type="match status" value="1"/>
</dbReference>
<dbReference type="Proteomes" id="UP000076798">
    <property type="component" value="Unassembled WGS sequence"/>
</dbReference>
<proteinExistence type="inferred from homology"/>
<keyword evidence="2" id="KW-0723">Serine/threonine-protein kinase</keyword>
<feature type="compositionally biased region" description="Low complexity" evidence="8">
    <location>
        <begin position="573"/>
        <end position="584"/>
    </location>
</feature>
<dbReference type="OrthoDB" id="1043025at2759"/>
<evidence type="ECO:0000256" key="4">
    <source>
        <dbReference type="ARBA" id="ARBA00022741"/>
    </source>
</evidence>
<evidence type="ECO:0000259" key="9">
    <source>
        <dbReference type="PROSITE" id="PS50011"/>
    </source>
</evidence>
<evidence type="ECO:0000256" key="7">
    <source>
        <dbReference type="PROSITE-ProRule" id="PRU10141"/>
    </source>
</evidence>
<sequence>MQKRHTPTLNNLEEVHEEETLHNSYPTPGRRHTPANASSTNSLGNSSRQRFKVKATNVGAVGFSLSPGPSGSSYTFKSGASSGPRYSDIYGQFIRKYRSGASGDDDYYRTDQDGQHTQPSLGGFLDGSTSDEEETLRPVIHPTQDERHASIVLDQNIDPATAEERERLEWQTMLASVLDGDVLKSEKSRIVLALESSADERHRHVDVWLGFRAKLRRVPESQEKKKIEERRIHLVDHLVNDILSFRVDTESKAPPPPSPARQVETILRRLDSVQDLYPTLKALYEDKPMFLDPNFQRRRDALITWSNVHTTLKRQIYTLNKWTGSETLDVTQPHTNAEVPISLDPQRRRVPADDSTFVERVLKEDSLQRTFEKSSLQTMHSIVVSTRAAHVALADVFEALNLPTFEKELVMLISFPTKLVEASLRVRLDYATKVMDPELLIIDQMLEDFRLSIGLACTIRRQYNELMEPDPAGHWKLPPCISSEFDTVILEALEFLFKLLRWKLKIGAKAISFKDTELIESYWGLFNEVSVTTVGGSALVAEHLSALTNNLIARMTNTLETQIQAPSSHRKSTTTTRRAQSRQSLNGMHDTDDEPSSTEVSSMRRSQEDERNVQWYGKVLDGLRMRYRKLQRFARALTQRFSNSAEYSLEGVDTDAFINQLVTSDHFLIYTQTFEEEGTYIIAHRSLKDRPDIIRKVFKRSFHVDEIWQSEYKSATLRDQPEEVESGEDGEEEEESEENEAGYILLLSPTERFLWHGLVLMLELPKIDFELKEKRIRLIADGAQSRLALAKQTFMELFSYDDDTTDEDVTPVDPPQCLIEQQAHLPKVNREVRRIPRMANRLAHTIVLSIQQVQKELKGVYNCQELLETWFSYCAEHGQHAEKYMDNALLGQFHPALTHLAISWVAFICDDCDPTDRKTFRWAVNALEFALLRTTRNNILRLEGNQFDLLRQKVASCMTLLISHFDILGARSNIEAKREKERLEELQKQSALASTSFEDEDEFPSRPHSPDENNIGSLSGYYVSMTDRSLWQHREEALSALEELDARRAAIEAEQHMVGRVMDNEKPEDRSLSFLASASNNISLRWQQGRFIGAGAFGSVYQAINMDTGSLMAVKEIRFQDVAGISNLFKQIMDELKVMEMLHHPNVVEYYGIEVHRDKVYIFEEYCQGGSLASLLELGRIEDEGIIQVYTMQMLEGLAYLHSQGIVHRDIKPDNILLDHMGVIKYVDFGASKILAKNQKTMQKTRIGNSINMNAAAGTPSGLAMNNSLTGTPMYMAPEVIKNDNRGRHGAMDIWSLGCVVLEFATGRKPWSNLDNEWAIMFQIGIATKHPPLPEPGQLSPAGIDFIRRCLIIDPGQRPSAVELMEHHWMVVFREAMDEYEEQELPNTSNHVEQEQVYEGATVARQAAILREQEHAAAKGPSPPLDVITPPTE</sequence>
<feature type="region of interest" description="Disordered" evidence="8">
    <location>
        <begin position="110"/>
        <end position="133"/>
    </location>
</feature>
<dbReference type="Pfam" id="PF00069">
    <property type="entry name" value="Pkinase"/>
    <property type="match status" value="1"/>
</dbReference>
<keyword evidence="4 7" id="KW-0547">Nucleotide-binding</keyword>
<comment type="similarity">
    <text evidence="1">Belongs to the protein kinase superfamily. STE Ser/Thr protein kinase family. MAP kinase kinase kinase subfamily.</text>
</comment>
<dbReference type="InterPro" id="IPR050538">
    <property type="entry name" value="MAP_kinase_kinase_kinase"/>
</dbReference>
<protein>
    <recommendedName>
        <fullName evidence="9">Protein kinase domain-containing protein</fullName>
    </recommendedName>
</protein>
<evidence type="ECO:0000256" key="8">
    <source>
        <dbReference type="SAM" id="MobiDB-lite"/>
    </source>
</evidence>
<dbReference type="PROSITE" id="PS50011">
    <property type="entry name" value="PROTEIN_KINASE_DOM"/>
    <property type="match status" value="1"/>
</dbReference>
<dbReference type="PROSITE" id="PS00108">
    <property type="entry name" value="PROTEIN_KINASE_ST"/>
    <property type="match status" value="1"/>
</dbReference>
<keyword evidence="5" id="KW-0418">Kinase</keyword>
<dbReference type="GO" id="GO:0038066">
    <property type="term" value="P:p38MAPK cascade"/>
    <property type="evidence" value="ECO:0007669"/>
    <property type="project" value="TreeGrafter"/>
</dbReference>
<evidence type="ECO:0000256" key="2">
    <source>
        <dbReference type="ARBA" id="ARBA00022527"/>
    </source>
</evidence>
<dbReference type="GO" id="GO:0004674">
    <property type="term" value="F:protein serine/threonine kinase activity"/>
    <property type="evidence" value="ECO:0007669"/>
    <property type="project" value="UniProtKB-KW"/>
</dbReference>
<evidence type="ECO:0000313" key="11">
    <source>
        <dbReference type="Proteomes" id="UP000076798"/>
    </source>
</evidence>
<evidence type="ECO:0000256" key="5">
    <source>
        <dbReference type="ARBA" id="ARBA00022777"/>
    </source>
</evidence>
<dbReference type="PANTHER" id="PTHR48016:SF32">
    <property type="entry name" value="MITOGEN-ACTIVATED PROTEIN KINASE KINASE KINASE 4"/>
    <property type="match status" value="1"/>
</dbReference>
<accession>A0A166B5Z7</accession>
<dbReference type="InterPro" id="IPR008271">
    <property type="entry name" value="Ser/Thr_kinase_AS"/>
</dbReference>
<feature type="region of interest" description="Disordered" evidence="8">
    <location>
        <begin position="1"/>
        <end position="48"/>
    </location>
</feature>
<feature type="compositionally biased region" description="Acidic residues" evidence="8">
    <location>
        <begin position="722"/>
        <end position="740"/>
    </location>
</feature>
<keyword evidence="3" id="KW-0808">Transferase</keyword>
<dbReference type="EMBL" id="KV428119">
    <property type="protein sequence ID" value="KZT36031.1"/>
    <property type="molecule type" value="Genomic_DNA"/>
</dbReference>
<dbReference type="InterPro" id="IPR017441">
    <property type="entry name" value="Protein_kinase_ATP_BS"/>
</dbReference>
<feature type="region of interest" description="Disordered" evidence="8">
    <location>
        <begin position="716"/>
        <end position="740"/>
    </location>
</feature>
<keyword evidence="6 7" id="KW-0067">ATP-binding</keyword>
<evidence type="ECO:0000256" key="3">
    <source>
        <dbReference type="ARBA" id="ARBA00022679"/>
    </source>
</evidence>
<dbReference type="STRING" id="1314776.A0A166B5Z7"/>
<dbReference type="PANTHER" id="PTHR48016">
    <property type="entry name" value="MAP KINASE KINASE KINASE SSK2-RELATED-RELATED"/>
    <property type="match status" value="1"/>
</dbReference>
<dbReference type="Gene3D" id="1.10.510.10">
    <property type="entry name" value="Transferase(Phosphotransferase) domain 1"/>
    <property type="match status" value="1"/>
</dbReference>
<reference evidence="10 11" key="1">
    <citation type="journal article" date="2016" name="Mol. Biol. Evol.">
        <title>Comparative Genomics of Early-Diverging Mushroom-Forming Fungi Provides Insights into the Origins of Lignocellulose Decay Capabilities.</title>
        <authorList>
            <person name="Nagy L.G."/>
            <person name="Riley R."/>
            <person name="Tritt A."/>
            <person name="Adam C."/>
            <person name="Daum C."/>
            <person name="Floudas D."/>
            <person name="Sun H."/>
            <person name="Yadav J.S."/>
            <person name="Pangilinan J."/>
            <person name="Larsson K.H."/>
            <person name="Matsuura K."/>
            <person name="Barry K."/>
            <person name="Labutti K."/>
            <person name="Kuo R."/>
            <person name="Ohm R.A."/>
            <person name="Bhattacharya S.S."/>
            <person name="Shirouzu T."/>
            <person name="Yoshinaga Y."/>
            <person name="Martin F.M."/>
            <person name="Grigoriev I.V."/>
            <person name="Hibbett D.S."/>
        </authorList>
    </citation>
    <scope>NUCLEOTIDE SEQUENCE [LARGE SCALE GENOMIC DNA]</scope>
    <source>
        <strain evidence="10 11">HHB10207 ss-3</strain>
    </source>
</reference>